<name>A0A4Z2IIJ8_9TELE</name>
<dbReference type="AlphaFoldDB" id="A0A4Z2IIJ8"/>
<reference evidence="2 3" key="1">
    <citation type="submission" date="2019-03" db="EMBL/GenBank/DDBJ databases">
        <title>First draft genome of Liparis tanakae, snailfish: a comprehensive survey of snailfish specific genes.</title>
        <authorList>
            <person name="Kim W."/>
            <person name="Song I."/>
            <person name="Jeong J.-H."/>
            <person name="Kim D."/>
            <person name="Kim S."/>
            <person name="Ryu S."/>
            <person name="Song J.Y."/>
            <person name="Lee S.K."/>
        </authorList>
    </citation>
    <scope>NUCLEOTIDE SEQUENCE [LARGE SCALE GENOMIC DNA]</scope>
    <source>
        <tissue evidence="2">Muscle</tissue>
    </source>
</reference>
<dbReference type="Proteomes" id="UP000314294">
    <property type="component" value="Unassembled WGS sequence"/>
</dbReference>
<sequence>MYNPLISFLTPWFLYAVGVKEPPQASAVPSIADARRERPVGENLRESTPEKQLEASPGLSHLRVRLHGKDQGKSGLNVAQFLNISKTSSTNCSALQGSILVHRRFRIQFDHQGLLRIRIQVKSFRIGPPVRVPLVRSGVEQDVGLVRSKPESRSGSPEVELSGQYGSVQERTIRTGRVVVELGSRSARQSDQRNHRLQRRQADGPEVQTH</sequence>
<protein>
    <submittedName>
        <fullName evidence="2">Uncharacterized protein</fullName>
    </submittedName>
</protein>
<evidence type="ECO:0000313" key="3">
    <source>
        <dbReference type="Proteomes" id="UP000314294"/>
    </source>
</evidence>
<accession>A0A4Z2IIJ8</accession>
<comment type="caution">
    <text evidence="2">The sequence shown here is derived from an EMBL/GenBank/DDBJ whole genome shotgun (WGS) entry which is preliminary data.</text>
</comment>
<gene>
    <name evidence="2" type="ORF">EYF80_012561</name>
</gene>
<feature type="region of interest" description="Disordered" evidence="1">
    <location>
        <begin position="183"/>
        <end position="210"/>
    </location>
</feature>
<organism evidence="2 3">
    <name type="scientific">Liparis tanakae</name>
    <name type="common">Tanaka's snailfish</name>
    <dbReference type="NCBI Taxonomy" id="230148"/>
    <lineage>
        <taxon>Eukaryota</taxon>
        <taxon>Metazoa</taxon>
        <taxon>Chordata</taxon>
        <taxon>Craniata</taxon>
        <taxon>Vertebrata</taxon>
        <taxon>Euteleostomi</taxon>
        <taxon>Actinopterygii</taxon>
        <taxon>Neopterygii</taxon>
        <taxon>Teleostei</taxon>
        <taxon>Neoteleostei</taxon>
        <taxon>Acanthomorphata</taxon>
        <taxon>Eupercaria</taxon>
        <taxon>Perciformes</taxon>
        <taxon>Cottioidei</taxon>
        <taxon>Cottales</taxon>
        <taxon>Liparidae</taxon>
        <taxon>Liparis</taxon>
    </lineage>
</organism>
<feature type="region of interest" description="Disordered" evidence="1">
    <location>
        <begin position="147"/>
        <end position="166"/>
    </location>
</feature>
<evidence type="ECO:0000256" key="1">
    <source>
        <dbReference type="SAM" id="MobiDB-lite"/>
    </source>
</evidence>
<evidence type="ECO:0000313" key="2">
    <source>
        <dbReference type="EMBL" id="TNN77254.1"/>
    </source>
</evidence>
<proteinExistence type="predicted"/>
<dbReference type="EMBL" id="SRLO01000085">
    <property type="protein sequence ID" value="TNN77254.1"/>
    <property type="molecule type" value="Genomic_DNA"/>
</dbReference>
<keyword evidence="3" id="KW-1185">Reference proteome</keyword>